<evidence type="ECO:0000313" key="4">
    <source>
        <dbReference type="Proteomes" id="UP000317893"/>
    </source>
</evidence>
<proteinExistence type="inferred from homology"/>
<dbReference type="Gene3D" id="3.90.226.10">
    <property type="entry name" value="2-enoyl-CoA Hydratase, Chain A, domain 1"/>
    <property type="match status" value="1"/>
</dbReference>
<dbReference type="CDD" id="cd06558">
    <property type="entry name" value="crotonase-like"/>
    <property type="match status" value="1"/>
</dbReference>
<name>A0A542DW97_9MICO</name>
<organism evidence="3 4">
    <name type="scientific">Lapillicoccus jejuensis</name>
    <dbReference type="NCBI Taxonomy" id="402171"/>
    <lineage>
        <taxon>Bacteria</taxon>
        <taxon>Bacillati</taxon>
        <taxon>Actinomycetota</taxon>
        <taxon>Actinomycetes</taxon>
        <taxon>Micrococcales</taxon>
        <taxon>Intrasporangiaceae</taxon>
        <taxon>Lapillicoccus</taxon>
    </lineage>
</organism>
<dbReference type="Gene3D" id="1.10.12.10">
    <property type="entry name" value="Lyase 2-enoyl-coa Hydratase, Chain A, domain 2"/>
    <property type="match status" value="1"/>
</dbReference>
<evidence type="ECO:0000256" key="2">
    <source>
        <dbReference type="RuleBase" id="RU003707"/>
    </source>
</evidence>
<dbReference type="InterPro" id="IPR001753">
    <property type="entry name" value="Enoyl-CoA_hydra/iso"/>
</dbReference>
<protein>
    <submittedName>
        <fullName evidence="3">2-(1,2-epoxy-1,2-dihydrophenyl)acetyl-CoA isomerase</fullName>
    </submittedName>
</protein>
<comment type="similarity">
    <text evidence="1 2">Belongs to the enoyl-CoA hydratase/isomerase family.</text>
</comment>
<sequence>MGPVTDTPLRTEHADGVTTLTLARPDAMNAFDHALKTALLAELTAAAEDPAVRCVVLTGEGRAFGVGQDLKEHVAELRSGQRLGDTVLQHYNPITTLLATMDKPVVAALNGVAAGAAASFALAADLRYAADTAGLNTAFAAIGLSCDSGASWYLPRLLGTAKAKELLLLPRTLSAGECLELGLVTEVVPAADLAARVHEVAARLAAGPTLAYGSIRRAVAYSAAHPLADSLAHEARLMDLTGRSADHERAVEAFLAKEKPVFYGG</sequence>
<gene>
    <name evidence="3" type="ORF">FB458_0429</name>
</gene>
<evidence type="ECO:0000256" key="1">
    <source>
        <dbReference type="ARBA" id="ARBA00005254"/>
    </source>
</evidence>
<dbReference type="GO" id="GO:0016853">
    <property type="term" value="F:isomerase activity"/>
    <property type="evidence" value="ECO:0007669"/>
    <property type="project" value="UniProtKB-KW"/>
</dbReference>
<accession>A0A542DW97</accession>
<keyword evidence="3" id="KW-0413">Isomerase</keyword>
<reference evidence="3 4" key="1">
    <citation type="submission" date="2019-06" db="EMBL/GenBank/DDBJ databases">
        <title>Sequencing the genomes of 1000 actinobacteria strains.</title>
        <authorList>
            <person name="Klenk H.-P."/>
        </authorList>
    </citation>
    <scope>NUCLEOTIDE SEQUENCE [LARGE SCALE GENOMIC DNA]</scope>
    <source>
        <strain evidence="3 4">DSM 18607</strain>
    </source>
</reference>
<dbReference type="SUPFAM" id="SSF52096">
    <property type="entry name" value="ClpP/crotonase"/>
    <property type="match status" value="1"/>
</dbReference>
<dbReference type="InterPro" id="IPR029045">
    <property type="entry name" value="ClpP/crotonase-like_dom_sf"/>
</dbReference>
<dbReference type="Proteomes" id="UP000317893">
    <property type="component" value="Unassembled WGS sequence"/>
</dbReference>
<dbReference type="Pfam" id="PF00378">
    <property type="entry name" value="ECH_1"/>
    <property type="match status" value="1"/>
</dbReference>
<dbReference type="InterPro" id="IPR018376">
    <property type="entry name" value="Enoyl-CoA_hyd/isom_CS"/>
</dbReference>
<evidence type="ECO:0000313" key="3">
    <source>
        <dbReference type="EMBL" id="TQJ07368.1"/>
    </source>
</evidence>
<dbReference type="PANTHER" id="PTHR43459">
    <property type="entry name" value="ENOYL-COA HYDRATASE"/>
    <property type="match status" value="1"/>
</dbReference>
<dbReference type="PROSITE" id="PS00166">
    <property type="entry name" value="ENOYL_COA_HYDRATASE"/>
    <property type="match status" value="1"/>
</dbReference>
<dbReference type="EMBL" id="VFMN01000001">
    <property type="protein sequence ID" value="TQJ07368.1"/>
    <property type="molecule type" value="Genomic_DNA"/>
</dbReference>
<dbReference type="InterPro" id="IPR014748">
    <property type="entry name" value="Enoyl-CoA_hydra_C"/>
</dbReference>
<dbReference type="AlphaFoldDB" id="A0A542DW97"/>
<dbReference type="RefSeq" id="WP_211355903.1">
    <property type="nucleotide sequence ID" value="NZ_BAAAPR010000006.1"/>
</dbReference>
<comment type="caution">
    <text evidence="3">The sequence shown here is derived from an EMBL/GenBank/DDBJ whole genome shotgun (WGS) entry which is preliminary data.</text>
</comment>
<dbReference type="PANTHER" id="PTHR43459:SF1">
    <property type="entry name" value="EG:BACN32G11.4 PROTEIN"/>
    <property type="match status" value="1"/>
</dbReference>
<keyword evidence="4" id="KW-1185">Reference proteome</keyword>